<dbReference type="PANTHER" id="PTHR30448:SF0">
    <property type="entry name" value="RNASE ADAPTER PROTEIN RAPZ"/>
    <property type="match status" value="1"/>
</dbReference>
<feature type="non-terminal residue" evidence="2">
    <location>
        <position position="1"/>
    </location>
</feature>
<dbReference type="PANTHER" id="PTHR30448">
    <property type="entry name" value="RNASE ADAPTER PROTEIN RAPZ"/>
    <property type="match status" value="1"/>
</dbReference>
<dbReference type="InterPro" id="IPR005337">
    <property type="entry name" value="RapZ-like"/>
</dbReference>
<dbReference type="RefSeq" id="WP_136449601.1">
    <property type="nucleotide sequence ID" value="NZ_SSXH01000921.1"/>
</dbReference>
<dbReference type="AlphaFoldDB" id="A0A4S5BXN4"/>
<accession>A0A4S5BXN4</accession>
<dbReference type="Proteomes" id="UP000305282">
    <property type="component" value="Unassembled WGS sequence"/>
</dbReference>
<proteinExistence type="predicted"/>
<organism evidence="2 3">
    <name type="scientific">Candidatus Frankia alpina</name>
    <dbReference type="NCBI Taxonomy" id="2699483"/>
    <lineage>
        <taxon>Bacteria</taxon>
        <taxon>Bacillati</taxon>
        <taxon>Actinomycetota</taxon>
        <taxon>Actinomycetes</taxon>
        <taxon>Frankiales</taxon>
        <taxon>Frankiaceae</taxon>
        <taxon>Frankia</taxon>
    </lineage>
</organism>
<dbReference type="Pfam" id="PF22740">
    <property type="entry name" value="PapZ_C"/>
    <property type="match status" value="1"/>
</dbReference>
<dbReference type="EMBL" id="SSXH01000921">
    <property type="protein sequence ID" value="THJ34828.1"/>
    <property type="molecule type" value="Genomic_DNA"/>
</dbReference>
<dbReference type="GO" id="GO:0005524">
    <property type="term" value="F:ATP binding"/>
    <property type="evidence" value="ECO:0007669"/>
    <property type="project" value="InterPro"/>
</dbReference>
<gene>
    <name evidence="2" type="ORF">E7Y31_22035</name>
</gene>
<comment type="caution">
    <text evidence="2">The sequence shown here is derived from an EMBL/GenBank/DDBJ whole genome shotgun (WGS) entry which is preliminary data.</text>
</comment>
<name>A0A4S5BXN4_9ACTN</name>
<dbReference type="InterPro" id="IPR053931">
    <property type="entry name" value="RapZ_C"/>
</dbReference>
<sequence length="115" mass="12653">GDPDEPDIEVDLRPYRDPHAAANLRYLTAHDAEVQDAVRHTPGISDLVNRTVEQALLLGRSADEVTIASFCAGGRHRGPVAAEMIAERLPGGNVDLFHRDLDKPVVERPIREANR</sequence>
<keyword evidence="3" id="KW-1185">Reference proteome</keyword>
<dbReference type="OrthoDB" id="3217588at2"/>
<protein>
    <submittedName>
        <fullName evidence="2">ATPase</fullName>
    </submittedName>
</protein>
<evidence type="ECO:0000259" key="1">
    <source>
        <dbReference type="Pfam" id="PF22740"/>
    </source>
</evidence>
<evidence type="ECO:0000313" key="2">
    <source>
        <dbReference type="EMBL" id="THJ34828.1"/>
    </source>
</evidence>
<feature type="domain" description="RapZ C-terminal" evidence="1">
    <location>
        <begin position="1"/>
        <end position="101"/>
    </location>
</feature>
<reference evidence="2 3" key="1">
    <citation type="submission" date="2019-04" db="EMBL/GenBank/DDBJ databases">
        <title>Draft genome sequences for three unisolated Alnus-infective Frankia Sp+ strains, AgTrS, AiOr and AvVan, the first sequenced Frankia strains able to sporulate in-planta.</title>
        <authorList>
            <person name="Bethencourt L."/>
            <person name="Vautrin F."/>
            <person name="Taib N."/>
            <person name="Dubost A."/>
            <person name="Castro-Garcia L."/>
            <person name="Imbaud O."/>
            <person name="Abrouk D."/>
            <person name="Fournier P."/>
            <person name="Briolay J."/>
            <person name="Nguyen A."/>
            <person name="Normand P."/>
            <person name="Fernandez M.P."/>
            <person name="Brochier-Armanet C."/>
            <person name="Herrera-Belaroussi A."/>
        </authorList>
    </citation>
    <scope>NUCLEOTIDE SEQUENCE [LARGE SCALE GENOMIC DNA]</scope>
    <source>
        <strain evidence="2 3">AvVan</strain>
    </source>
</reference>
<evidence type="ECO:0000313" key="3">
    <source>
        <dbReference type="Proteomes" id="UP000305282"/>
    </source>
</evidence>